<keyword evidence="2" id="KW-1185">Reference proteome</keyword>
<proteinExistence type="predicted"/>
<dbReference type="EMBL" id="SRYA01000097">
    <property type="protein sequence ID" value="TGY88703.1"/>
    <property type="molecule type" value="Genomic_DNA"/>
</dbReference>
<gene>
    <name evidence="1" type="ORF">E5329_25535</name>
</gene>
<evidence type="ECO:0000313" key="1">
    <source>
        <dbReference type="EMBL" id="TGY88703.1"/>
    </source>
</evidence>
<sequence length="141" mass="17065">MAYNKAKEEWKWKQWKEKEEEQLRALGTDEKVILELRRRDWEEFKSERRYLEHRAAFPEYADWEGLEIEEQEVTGIPALLDSINDERLLHILLDSDRRTLQMLLLKMMGFSVAEIAVKLRTSERAVYCRIDRLKKKIKKIL</sequence>
<reference evidence="1" key="1">
    <citation type="submission" date="2019-04" db="EMBL/GenBank/DDBJ databases">
        <title>Microbes associate with the intestines of laboratory mice.</title>
        <authorList>
            <person name="Navarre W."/>
            <person name="Wong E."/>
            <person name="Huang K."/>
            <person name="Tropini C."/>
            <person name="Ng K."/>
            <person name="Yu B."/>
        </authorList>
    </citation>
    <scope>NUCLEOTIDE SEQUENCE</scope>
    <source>
        <strain evidence="1">NM01_1-7b</strain>
    </source>
</reference>
<organism evidence="1 2">
    <name type="scientific">Petralouisia muris</name>
    <dbReference type="NCBI Taxonomy" id="3032872"/>
    <lineage>
        <taxon>Bacteria</taxon>
        <taxon>Bacillati</taxon>
        <taxon>Bacillota</taxon>
        <taxon>Clostridia</taxon>
        <taxon>Lachnospirales</taxon>
        <taxon>Lachnospiraceae</taxon>
        <taxon>Petralouisia</taxon>
    </lineage>
</organism>
<comment type="caution">
    <text evidence="1">The sequence shown here is derived from an EMBL/GenBank/DDBJ whole genome shotgun (WGS) entry which is preliminary data.</text>
</comment>
<accession>A0AC61RQ79</accession>
<evidence type="ECO:0000313" key="2">
    <source>
        <dbReference type="Proteomes" id="UP000304953"/>
    </source>
</evidence>
<protein>
    <submittedName>
        <fullName evidence="1">Sigma-70 family RNA polymerase sigma factor</fullName>
    </submittedName>
</protein>
<dbReference type="Proteomes" id="UP000304953">
    <property type="component" value="Unassembled WGS sequence"/>
</dbReference>
<name>A0AC61RQ79_9FIRM</name>